<dbReference type="EMBL" id="JAWRVE010000010">
    <property type="protein sequence ID" value="KAL1879192.1"/>
    <property type="molecule type" value="Genomic_DNA"/>
</dbReference>
<proteinExistence type="predicted"/>
<sequence>MSSGYDGVNTPSSSECEKPIDAEFTPAVPCSGKTYKIHLGDTKKVITVTEGEVMLQSPAESRPGGGWYWVCVENGNWLGFRNHVSGNFLGHNGKTHGFQAKVTHHQALEFFCVRPHPRGDFMLLVKYPWGDEMRQVSCAPDGKTVVEKDKDGAQWVFEQV</sequence>
<reference evidence="1 2" key="1">
    <citation type="journal article" date="2024" name="IMA Fungus">
        <title>IMA Genome - F19 : A genome assembly and annotation guide to empower mycologists, including annotated draft genome sequences of Ceratocystis pirilliformis, Diaporthe australafricana, Fusarium ophioides, Paecilomyces lecythidis, and Sporothrix stenoceras.</title>
        <authorList>
            <person name="Aylward J."/>
            <person name="Wilson A.M."/>
            <person name="Visagie C.M."/>
            <person name="Spraker J."/>
            <person name="Barnes I."/>
            <person name="Buitendag C."/>
            <person name="Ceriani C."/>
            <person name="Del Mar Angel L."/>
            <person name="du Plessis D."/>
            <person name="Fuchs T."/>
            <person name="Gasser K."/>
            <person name="Kramer D."/>
            <person name="Li W."/>
            <person name="Munsamy K."/>
            <person name="Piso A."/>
            <person name="Price J.L."/>
            <person name="Sonnekus B."/>
            <person name="Thomas C."/>
            <person name="van der Nest A."/>
            <person name="van Dijk A."/>
            <person name="van Heerden A."/>
            <person name="van Vuuren N."/>
            <person name="Yilmaz N."/>
            <person name="Duong T.A."/>
            <person name="van der Merwe N.A."/>
            <person name="Wingfield M.J."/>
            <person name="Wingfield B.D."/>
        </authorList>
    </citation>
    <scope>NUCLEOTIDE SEQUENCE [LARGE SCALE GENOMIC DNA]</scope>
    <source>
        <strain evidence="1 2">CMW 18300</strain>
    </source>
</reference>
<accession>A0ABR3XUG4</accession>
<comment type="caution">
    <text evidence="1">The sequence shown here is derived from an EMBL/GenBank/DDBJ whole genome shotgun (WGS) entry which is preliminary data.</text>
</comment>
<evidence type="ECO:0000313" key="1">
    <source>
        <dbReference type="EMBL" id="KAL1879192.1"/>
    </source>
</evidence>
<dbReference type="Proteomes" id="UP001583177">
    <property type="component" value="Unassembled WGS sequence"/>
</dbReference>
<evidence type="ECO:0000313" key="2">
    <source>
        <dbReference type="Proteomes" id="UP001583177"/>
    </source>
</evidence>
<protein>
    <submittedName>
        <fullName evidence="1">Uncharacterized protein</fullName>
    </submittedName>
</protein>
<dbReference type="PANTHER" id="PTHR39697:SF2">
    <property type="entry name" value="CYANOVIRIN-N DOMAIN-CONTAINING PROTEIN"/>
    <property type="match status" value="1"/>
</dbReference>
<dbReference type="PANTHER" id="PTHR39697">
    <property type="entry name" value="RICIN B LECTIN DOMAIN-CONTAINING PROTEIN-RELATED"/>
    <property type="match status" value="1"/>
</dbReference>
<gene>
    <name evidence="1" type="ORF">Daus18300_001771</name>
</gene>
<keyword evidence="2" id="KW-1185">Reference proteome</keyword>
<name>A0ABR3XUG4_9PEZI</name>
<organism evidence="1 2">
    <name type="scientific">Diaporthe australafricana</name>
    <dbReference type="NCBI Taxonomy" id="127596"/>
    <lineage>
        <taxon>Eukaryota</taxon>
        <taxon>Fungi</taxon>
        <taxon>Dikarya</taxon>
        <taxon>Ascomycota</taxon>
        <taxon>Pezizomycotina</taxon>
        <taxon>Sordariomycetes</taxon>
        <taxon>Sordariomycetidae</taxon>
        <taxon>Diaporthales</taxon>
        <taxon>Diaporthaceae</taxon>
        <taxon>Diaporthe</taxon>
    </lineage>
</organism>